<dbReference type="WBParaSite" id="Hba_10636">
    <property type="protein sequence ID" value="Hba_10636"/>
    <property type="gene ID" value="Hba_10636"/>
</dbReference>
<dbReference type="AlphaFoldDB" id="A0A1I7WZM6"/>
<proteinExistence type="predicted"/>
<reference evidence="2" key="1">
    <citation type="submission" date="2016-11" db="UniProtKB">
        <authorList>
            <consortium name="WormBaseParasite"/>
        </authorList>
    </citation>
    <scope>IDENTIFICATION</scope>
</reference>
<evidence type="ECO:0000313" key="2">
    <source>
        <dbReference type="WBParaSite" id="Hba_10636"/>
    </source>
</evidence>
<protein>
    <submittedName>
        <fullName evidence="2">Truncated non-structural protein of 4.9 kDa</fullName>
    </submittedName>
</protein>
<sequence length="21" mass="2362">MTQGLFVCFSVTITTLVSNHY</sequence>
<accession>A0A1I7WZM6</accession>
<name>A0A1I7WZM6_HETBA</name>
<evidence type="ECO:0000313" key="1">
    <source>
        <dbReference type="Proteomes" id="UP000095283"/>
    </source>
</evidence>
<organism evidence="1 2">
    <name type="scientific">Heterorhabditis bacteriophora</name>
    <name type="common">Entomopathogenic nematode worm</name>
    <dbReference type="NCBI Taxonomy" id="37862"/>
    <lineage>
        <taxon>Eukaryota</taxon>
        <taxon>Metazoa</taxon>
        <taxon>Ecdysozoa</taxon>
        <taxon>Nematoda</taxon>
        <taxon>Chromadorea</taxon>
        <taxon>Rhabditida</taxon>
        <taxon>Rhabditina</taxon>
        <taxon>Rhabditomorpha</taxon>
        <taxon>Strongyloidea</taxon>
        <taxon>Heterorhabditidae</taxon>
        <taxon>Heterorhabditis</taxon>
    </lineage>
</organism>
<keyword evidence="1" id="KW-1185">Reference proteome</keyword>
<dbReference type="Proteomes" id="UP000095283">
    <property type="component" value="Unplaced"/>
</dbReference>